<name>A0A315UZY8_GAMAF</name>
<keyword evidence="9 10" id="KW-0472">Membrane</keyword>
<dbReference type="Gene3D" id="4.10.81.10">
    <property type="entry name" value="Cytochrome c oxidase, subunit 8"/>
    <property type="match status" value="1"/>
</dbReference>
<dbReference type="AlphaFoldDB" id="A0A315UZY8"/>
<comment type="pathway">
    <text evidence="2">Energy metabolism; oxidative phosphorylation.</text>
</comment>
<evidence type="ECO:0008006" key="13">
    <source>
        <dbReference type="Google" id="ProtNLM"/>
    </source>
</evidence>
<evidence type="ECO:0000256" key="4">
    <source>
        <dbReference type="ARBA" id="ARBA00022692"/>
    </source>
</evidence>
<dbReference type="OrthoDB" id="8931496at2759"/>
<keyword evidence="7 10" id="KW-1133">Transmembrane helix</keyword>
<dbReference type="CDD" id="cd00930">
    <property type="entry name" value="Cyt_c_Oxidase_VIII"/>
    <property type="match status" value="1"/>
</dbReference>
<dbReference type="PANTHER" id="PTHR16717">
    <property type="entry name" value="CYTOCHROME C OXIDASE POLYPEPTIDE VIII"/>
    <property type="match status" value="1"/>
</dbReference>
<proteinExistence type="inferred from homology"/>
<dbReference type="STRING" id="33528.ENSGAFP00000022787"/>
<evidence type="ECO:0000256" key="2">
    <source>
        <dbReference type="ARBA" id="ARBA00004673"/>
    </source>
</evidence>
<dbReference type="EMBL" id="NHOQ01002481">
    <property type="protein sequence ID" value="PWA16222.1"/>
    <property type="molecule type" value="Genomic_DNA"/>
</dbReference>
<dbReference type="InterPro" id="IPR036548">
    <property type="entry name" value="Cyt_c_oxidase_su8_sf"/>
</dbReference>
<dbReference type="InterPro" id="IPR003205">
    <property type="entry name" value="Cyt_c_oxidase_su8"/>
</dbReference>
<reference evidence="11 12" key="1">
    <citation type="journal article" date="2018" name="G3 (Bethesda)">
        <title>A High-Quality Reference Genome for the Invasive Mosquitofish Gambusia affinis Using a Chicago Library.</title>
        <authorList>
            <person name="Hoffberg S.L."/>
            <person name="Troendle N.J."/>
            <person name="Glenn T.C."/>
            <person name="Mahmud O."/>
            <person name="Louha S."/>
            <person name="Chalopin D."/>
            <person name="Bennetzen J.L."/>
            <person name="Mauricio R."/>
        </authorList>
    </citation>
    <scope>NUCLEOTIDE SEQUENCE [LARGE SCALE GENOMIC DNA]</scope>
    <source>
        <strain evidence="11">NE01/NJP1002.9</strain>
        <tissue evidence="11">Muscle</tissue>
    </source>
</reference>
<gene>
    <name evidence="11" type="ORF">CCH79_00004481</name>
</gene>
<keyword evidence="4 10" id="KW-0812">Transmembrane</keyword>
<dbReference type="UniPathway" id="UPA00705"/>
<comment type="caution">
    <text evidence="11">The sequence shown here is derived from an EMBL/GenBank/DDBJ whole genome shotgun (WGS) entry which is preliminary data.</text>
</comment>
<evidence type="ECO:0000256" key="1">
    <source>
        <dbReference type="ARBA" id="ARBA00004434"/>
    </source>
</evidence>
<dbReference type="Pfam" id="PF02285">
    <property type="entry name" value="COX8"/>
    <property type="match status" value="1"/>
</dbReference>
<dbReference type="SUPFAM" id="SSF81431">
    <property type="entry name" value="Mitochondrial cytochrome c oxidase subunit VIIIb (aka IX)"/>
    <property type="match status" value="1"/>
</dbReference>
<organism evidence="11 12">
    <name type="scientific">Gambusia affinis</name>
    <name type="common">Western mosquitofish</name>
    <name type="synonym">Heterandria affinis</name>
    <dbReference type="NCBI Taxonomy" id="33528"/>
    <lineage>
        <taxon>Eukaryota</taxon>
        <taxon>Metazoa</taxon>
        <taxon>Chordata</taxon>
        <taxon>Craniata</taxon>
        <taxon>Vertebrata</taxon>
        <taxon>Euteleostomi</taxon>
        <taxon>Actinopterygii</taxon>
        <taxon>Neopterygii</taxon>
        <taxon>Teleostei</taxon>
        <taxon>Neoteleostei</taxon>
        <taxon>Acanthomorphata</taxon>
        <taxon>Ovalentaria</taxon>
        <taxon>Atherinomorphae</taxon>
        <taxon>Cyprinodontiformes</taxon>
        <taxon>Poeciliidae</taxon>
        <taxon>Poeciliinae</taxon>
        <taxon>Gambusia</taxon>
    </lineage>
</organism>
<evidence type="ECO:0000256" key="10">
    <source>
        <dbReference type="SAM" id="Phobius"/>
    </source>
</evidence>
<comment type="subcellular location">
    <subcellularLocation>
        <location evidence="1">Mitochondrion inner membrane</location>
        <topology evidence="1">Single-pass membrane protein</topology>
    </subcellularLocation>
</comment>
<evidence type="ECO:0000256" key="8">
    <source>
        <dbReference type="ARBA" id="ARBA00023128"/>
    </source>
</evidence>
<comment type="similarity">
    <text evidence="3">Belongs to the cytochrome c oxidase VIII family.</text>
</comment>
<accession>A0A315UZY8</accession>
<evidence type="ECO:0000256" key="9">
    <source>
        <dbReference type="ARBA" id="ARBA00023136"/>
    </source>
</evidence>
<evidence type="ECO:0000256" key="6">
    <source>
        <dbReference type="ARBA" id="ARBA00022946"/>
    </source>
</evidence>
<protein>
    <recommendedName>
        <fullName evidence="13">Cytochrome c oxidase subunit 8A, mitochondrial</fullName>
    </recommendedName>
</protein>
<dbReference type="PANTHER" id="PTHR16717:SF8">
    <property type="entry name" value="CYTOCHROME C OXIDASE SUBUNIT 8A"/>
    <property type="match status" value="1"/>
</dbReference>
<evidence type="ECO:0000256" key="5">
    <source>
        <dbReference type="ARBA" id="ARBA00022792"/>
    </source>
</evidence>
<evidence type="ECO:0000313" key="12">
    <source>
        <dbReference type="Proteomes" id="UP000250572"/>
    </source>
</evidence>
<evidence type="ECO:0000256" key="3">
    <source>
        <dbReference type="ARBA" id="ARBA00010117"/>
    </source>
</evidence>
<dbReference type="GO" id="GO:0005743">
    <property type="term" value="C:mitochondrial inner membrane"/>
    <property type="evidence" value="ECO:0007669"/>
    <property type="project" value="UniProtKB-SubCell"/>
</dbReference>
<keyword evidence="5" id="KW-0999">Mitochondrion inner membrane</keyword>
<keyword evidence="12" id="KW-1185">Reference proteome</keyword>
<feature type="transmembrane region" description="Helical" evidence="10">
    <location>
        <begin position="42"/>
        <end position="61"/>
    </location>
</feature>
<evidence type="ECO:0000256" key="7">
    <source>
        <dbReference type="ARBA" id="ARBA00022989"/>
    </source>
</evidence>
<evidence type="ECO:0000313" key="11">
    <source>
        <dbReference type="EMBL" id="PWA16222.1"/>
    </source>
</evidence>
<keyword evidence="6" id="KW-0809">Transit peptide</keyword>
<sequence length="70" mass="7627">MPGILRTVASRVAPVLRGHTVTQTANLYTRPPKEKIGFVESSIALVVLSATILGPSGWILAHLEDYKNRD</sequence>
<dbReference type="GO" id="GO:0006123">
    <property type="term" value="P:mitochondrial electron transport, cytochrome c to oxygen"/>
    <property type="evidence" value="ECO:0007669"/>
    <property type="project" value="InterPro"/>
</dbReference>
<dbReference type="Proteomes" id="UP000250572">
    <property type="component" value="Unassembled WGS sequence"/>
</dbReference>
<dbReference type="OMA" id="AQVHSMP"/>
<dbReference type="GO" id="GO:0045277">
    <property type="term" value="C:respiratory chain complex IV"/>
    <property type="evidence" value="ECO:0007669"/>
    <property type="project" value="InterPro"/>
</dbReference>
<keyword evidence="8" id="KW-0496">Mitochondrion</keyword>